<dbReference type="KEGG" id="ptm:GSPATT00035897001"/>
<dbReference type="Proteomes" id="UP000000600">
    <property type="component" value="Unassembled WGS sequence"/>
</dbReference>
<dbReference type="OMA" id="PTNCKNI"/>
<sequence length="378" mass="43881">MLSDQIKQVLSTSSSSFLAPRFSRKTTLLKKKNKALSSCSIEDIATYTQQKSSQQPSSKQQIVRSESQHNPLTPVATPQQSNSVSCQTNTSLFDEQLPDIPASDPIWLEIIPQEVLQGASVEQLLEDNKDYFYYLLGLYLQEQMHGDFNMNKFMLPTKWQSQYGRDFPLKLKERQEIIKNTVYDDYKSPQTSEFSKTSYKSHFSAYPPKDYNPKLERRKYEKSELQFATLTTYKVSQIPQQANHFDFQTNFKPEKVTASKHLTTGGLSLSSQSLYKTEYQWPQPIEQPTNCKNIYSKLNPIQSSGIFFDKQRDVYSQFPVDPICKQTPYSQTPTYQKQYVSTTKNDFQGSRLGEVTQMKNWRQSVIRRMNQLRKQSQI</sequence>
<evidence type="ECO:0000256" key="1">
    <source>
        <dbReference type="SAM" id="MobiDB-lite"/>
    </source>
</evidence>
<name>A0C7K0_PARTE</name>
<dbReference type="OrthoDB" id="293993at2759"/>
<reference evidence="2 3" key="1">
    <citation type="journal article" date="2006" name="Nature">
        <title>Global trends of whole-genome duplications revealed by the ciliate Paramecium tetraurelia.</title>
        <authorList>
            <consortium name="Genoscope"/>
            <person name="Aury J.-M."/>
            <person name="Jaillon O."/>
            <person name="Duret L."/>
            <person name="Noel B."/>
            <person name="Jubin C."/>
            <person name="Porcel B.M."/>
            <person name="Segurens B."/>
            <person name="Daubin V."/>
            <person name="Anthouard V."/>
            <person name="Aiach N."/>
            <person name="Arnaiz O."/>
            <person name="Billaut A."/>
            <person name="Beisson J."/>
            <person name="Blanc I."/>
            <person name="Bouhouche K."/>
            <person name="Camara F."/>
            <person name="Duharcourt S."/>
            <person name="Guigo R."/>
            <person name="Gogendeau D."/>
            <person name="Katinka M."/>
            <person name="Keller A.-M."/>
            <person name="Kissmehl R."/>
            <person name="Klotz C."/>
            <person name="Koll F."/>
            <person name="Le Moue A."/>
            <person name="Lepere C."/>
            <person name="Malinsky S."/>
            <person name="Nowacki M."/>
            <person name="Nowak J.K."/>
            <person name="Plattner H."/>
            <person name="Poulain J."/>
            <person name="Ruiz F."/>
            <person name="Serrano V."/>
            <person name="Zagulski M."/>
            <person name="Dessen P."/>
            <person name="Betermier M."/>
            <person name="Weissenbach J."/>
            <person name="Scarpelli C."/>
            <person name="Schachter V."/>
            <person name="Sperling L."/>
            <person name="Meyer E."/>
            <person name="Cohen J."/>
            <person name="Wincker P."/>
        </authorList>
    </citation>
    <scope>NUCLEOTIDE SEQUENCE [LARGE SCALE GENOMIC DNA]</scope>
    <source>
        <strain evidence="2 3">Stock d4-2</strain>
    </source>
</reference>
<dbReference type="EMBL" id="CT868047">
    <property type="protein sequence ID" value="CAK66767.1"/>
    <property type="molecule type" value="Genomic_DNA"/>
</dbReference>
<dbReference type="RefSeq" id="XP_001434164.1">
    <property type="nucleotide sequence ID" value="XM_001434127.1"/>
</dbReference>
<evidence type="ECO:0000313" key="3">
    <source>
        <dbReference type="Proteomes" id="UP000000600"/>
    </source>
</evidence>
<evidence type="ECO:0000313" key="2">
    <source>
        <dbReference type="EMBL" id="CAK66767.1"/>
    </source>
</evidence>
<protein>
    <submittedName>
        <fullName evidence="2">Uncharacterized protein</fullName>
    </submittedName>
</protein>
<dbReference type="HOGENOM" id="CLU_746917_0_0_1"/>
<dbReference type="GeneID" id="5019949"/>
<keyword evidence="3" id="KW-1185">Reference proteome</keyword>
<feature type="compositionally biased region" description="Polar residues" evidence="1">
    <location>
        <begin position="62"/>
        <end position="88"/>
    </location>
</feature>
<feature type="compositionally biased region" description="Low complexity" evidence="1">
    <location>
        <begin position="49"/>
        <end position="61"/>
    </location>
</feature>
<dbReference type="InParanoid" id="A0C7K0"/>
<gene>
    <name evidence="2" type="ORF">GSPATT00035897001</name>
</gene>
<proteinExistence type="predicted"/>
<organism evidence="2 3">
    <name type="scientific">Paramecium tetraurelia</name>
    <dbReference type="NCBI Taxonomy" id="5888"/>
    <lineage>
        <taxon>Eukaryota</taxon>
        <taxon>Sar</taxon>
        <taxon>Alveolata</taxon>
        <taxon>Ciliophora</taxon>
        <taxon>Intramacronucleata</taxon>
        <taxon>Oligohymenophorea</taxon>
        <taxon>Peniculida</taxon>
        <taxon>Parameciidae</taxon>
        <taxon>Paramecium</taxon>
    </lineage>
</organism>
<dbReference type="AlphaFoldDB" id="A0C7K0"/>
<feature type="region of interest" description="Disordered" evidence="1">
    <location>
        <begin position="47"/>
        <end position="88"/>
    </location>
</feature>
<accession>A0C7K0</accession>